<evidence type="ECO:0000256" key="4">
    <source>
        <dbReference type="ARBA" id="ARBA00022723"/>
    </source>
</evidence>
<keyword evidence="2" id="KW-0533">Nickel</keyword>
<dbReference type="EMBL" id="FMWO01000021">
    <property type="protein sequence ID" value="SCZ84440.1"/>
    <property type="molecule type" value="Genomic_DNA"/>
</dbReference>
<evidence type="ECO:0000256" key="6">
    <source>
        <dbReference type="ARBA" id="ARBA00022801"/>
    </source>
</evidence>
<dbReference type="AlphaFoldDB" id="A0A1G5SCA1"/>
<dbReference type="Pfam" id="PF01155">
    <property type="entry name" value="HypA"/>
    <property type="match status" value="1"/>
</dbReference>
<name>A0A1G5SCA1_9PROT</name>
<reference evidence="8 9" key="1">
    <citation type="submission" date="2016-10" db="EMBL/GenBank/DDBJ databases">
        <authorList>
            <person name="de Groot N.N."/>
        </authorList>
    </citation>
    <scope>NUCLEOTIDE SEQUENCE [LARGE SCALE GENOMIC DNA]</scope>
    <source>
        <strain evidence="8">1</strain>
    </source>
</reference>
<dbReference type="NCBIfam" id="TIGR00072">
    <property type="entry name" value="hydrog_prot"/>
    <property type="match status" value="1"/>
</dbReference>
<dbReference type="Gene3D" id="3.30.2320.50">
    <property type="match status" value="1"/>
</dbReference>
<dbReference type="PANTHER" id="PTHR30302">
    <property type="entry name" value="HYDROGENASE 1 MATURATION PROTEASE"/>
    <property type="match status" value="1"/>
</dbReference>
<dbReference type="GO" id="GO:0008047">
    <property type="term" value="F:enzyme activator activity"/>
    <property type="evidence" value="ECO:0007669"/>
    <property type="project" value="InterPro"/>
</dbReference>
<evidence type="ECO:0008006" key="10">
    <source>
        <dbReference type="Google" id="ProtNLM"/>
    </source>
</evidence>
<dbReference type="GO" id="GO:0016151">
    <property type="term" value="F:nickel cation binding"/>
    <property type="evidence" value="ECO:0007669"/>
    <property type="project" value="InterPro"/>
</dbReference>
<evidence type="ECO:0000313" key="9">
    <source>
        <dbReference type="Proteomes" id="UP000198729"/>
    </source>
</evidence>
<dbReference type="InterPro" id="IPR023430">
    <property type="entry name" value="Pept_HybD-like_dom_sf"/>
</dbReference>
<keyword evidence="7" id="KW-0862">Zinc</keyword>
<dbReference type="Gene3D" id="3.40.50.1450">
    <property type="entry name" value="HybD-like"/>
    <property type="match status" value="1"/>
</dbReference>
<dbReference type="CDD" id="cd00518">
    <property type="entry name" value="H2MP"/>
    <property type="match status" value="1"/>
</dbReference>
<proteinExistence type="inferred from homology"/>
<keyword evidence="6" id="KW-0378">Hydrolase</keyword>
<dbReference type="Proteomes" id="UP000198729">
    <property type="component" value="Unassembled WGS sequence"/>
</dbReference>
<sequence length="256" mass="28517">MRLIIGIGNRHRGDDAIGCILAELLSTRLKEQDNPDYRIITHDGEPASLMAQWAGYDEVILLDAVHSGRQPGTLIKLDLVNEHLSQAFLHCSTHAFGITEAVELSRAMDTLPDKLVFYGIEAQTFDPDARLSQAVSQQLEQLLADIVEDLRDNHYENKGAVPMHEFSLMADLLRKIERIAQDAGGREKIVLTAIHVKLGALSHISAEHFREHFETAIKGTVAEGARLDVEELTDPNDPNAQEIILDSIEVRDRDDC</sequence>
<evidence type="ECO:0000313" key="8">
    <source>
        <dbReference type="EMBL" id="SCZ84440.1"/>
    </source>
</evidence>
<keyword evidence="9" id="KW-1185">Reference proteome</keyword>
<organism evidence="8 9">
    <name type="scientific">Nitrosomonas mobilis</name>
    <dbReference type="NCBI Taxonomy" id="51642"/>
    <lineage>
        <taxon>Bacteria</taxon>
        <taxon>Pseudomonadati</taxon>
        <taxon>Pseudomonadota</taxon>
        <taxon>Betaproteobacteria</taxon>
        <taxon>Nitrosomonadales</taxon>
        <taxon>Nitrosomonadaceae</taxon>
        <taxon>Nitrosomonas</taxon>
    </lineage>
</organism>
<dbReference type="SUPFAM" id="SSF53163">
    <property type="entry name" value="HybD-like"/>
    <property type="match status" value="1"/>
</dbReference>
<accession>A0A1G5SCA1</accession>
<dbReference type="OrthoDB" id="9808862at2"/>
<comment type="similarity">
    <text evidence="1">Belongs to the peptidase A31 family.</text>
</comment>
<gene>
    <name evidence="8" type="ORF">NSMM_160030</name>
</gene>
<keyword evidence="3" id="KW-0645">Protease</keyword>
<dbReference type="PANTHER" id="PTHR30302:SF1">
    <property type="entry name" value="HYDROGENASE 2 MATURATION PROTEASE"/>
    <property type="match status" value="1"/>
</dbReference>
<evidence type="ECO:0000256" key="5">
    <source>
        <dbReference type="ARBA" id="ARBA00022750"/>
    </source>
</evidence>
<dbReference type="InterPro" id="IPR000688">
    <property type="entry name" value="HypA/HybF"/>
</dbReference>
<evidence type="ECO:0000256" key="3">
    <source>
        <dbReference type="ARBA" id="ARBA00022670"/>
    </source>
</evidence>
<dbReference type="GO" id="GO:0016485">
    <property type="term" value="P:protein processing"/>
    <property type="evidence" value="ECO:0007669"/>
    <property type="project" value="TreeGrafter"/>
</dbReference>
<evidence type="ECO:0000256" key="7">
    <source>
        <dbReference type="ARBA" id="ARBA00022833"/>
    </source>
</evidence>
<keyword evidence="4" id="KW-0479">Metal-binding</keyword>
<dbReference type="RefSeq" id="WP_090283921.1">
    <property type="nucleotide sequence ID" value="NZ_FMWO01000021.1"/>
</dbReference>
<evidence type="ECO:0000256" key="2">
    <source>
        <dbReference type="ARBA" id="ARBA00022596"/>
    </source>
</evidence>
<dbReference type="InterPro" id="IPR000671">
    <property type="entry name" value="Peptidase_A31"/>
</dbReference>
<evidence type="ECO:0000256" key="1">
    <source>
        <dbReference type="ARBA" id="ARBA00006814"/>
    </source>
</evidence>
<protein>
    <recommendedName>
        <fullName evidence="10">Hydrogenase maturation protease</fullName>
    </recommendedName>
</protein>
<keyword evidence="5" id="KW-0064">Aspartyl protease</keyword>
<dbReference type="STRING" id="51642.NSMM_160030"/>
<dbReference type="GO" id="GO:0004190">
    <property type="term" value="F:aspartic-type endopeptidase activity"/>
    <property type="evidence" value="ECO:0007669"/>
    <property type="project" value="UniProtKB-KW"/>
</dbReference>
<dbReference type="Pfam" id="PF01750">
    <property type="entry name" value="HycI"/>
    <property type="match status" value="1"/>
</dbReference>